<evidence type="ECO:0000313" key="2">
    <source>
        <dbReference type="EMBL" id="AHB36507.1"/>
    </source>
</evidence>
<keyword evidence="3" id="KW-1185">Reference proteome</keyword>
<dbReference type="InterPro" id="IPR054816">
    <property type="entry name" value="Lipoprotein_mollicutes-type_CS"/>
</dbReference>
<dbReference type="KEGG" id="sapi:SAPIS_v1c06620"/>
<organism evidence="2 3">
    <name type="scientific">Spiroplasma apis B31</name>
    <dbReference type="NCBI Taxonomy" id="1276258"/>
    <lineage>
        <taxon>Bacteria</taxon>
        <taxon>Bacillati</taxon>
        <taxon>Mycoplasmatota</taxon>
        <taxon>Mollicutes</taxon>
        <taxon>Entomoplasmatales</taxon>
        <taxon>Spiroplasmataceae</taxon>
        <taxon>Spiroplasma</taxon>
    </lineage>
</organism>
<feature type="signal peptide" evidence="1">
    <location>
        <begin position="1"/>
        <end position="21"/>
    </location>
</feature>
<name>V5RIL7_SPIAP</name>
<dbReference type="NCBIfam" id="NF045726">
    <property type="entry name" value="XXplasma_LP"/>
    <property type="match status" value="1"/>
</dbReference>
<dbReference type="Proteomes" id="UP000018550">
    <property type="component" value="Chromosome"/>
</dbReference>
<evidence type="ECO:0000256" key="1">
    <source>
        <dbReference type="SAM" id="SignalP"/>
    </source>
</evidence>
<proteinExistence type="predicted"/>
<keyword evidence="1" id="KW-0732">Signal</keyword>
<dbReference type="AlphaFoldDB" id="V5RIL7"/>
<sequence length="236" mass="25257">MKKLLGLLGAMGMVASTGATAVACSKKEDTLGKVEVDKKIIEKVEDKITIKVTLNEEKKDTVKLVAKSKAASSILKFGEAKVNEKNKKEYTIEVSLIANELPKADVKEEVNVSLGDKMVGSKIEITIKKAADVALSGKVSADKNTIDTKDTKIILTIELNKEVDVKTIIASSDAKTSLLKFGSAVQDGTTKTKYTIEVSLKGADLPATMTKEKLTVKVGETTIDKAVEITINAKTV</sequence>
<dbReference type="PROSITE" id="PS51257">
    <property type="entry name" value="PROKAR_LIPOPROTEIN"/>
    <property type="match status" value="1"/>
</dbReference>
<dbReference type="STRING" id="1276258.SAPIS_v1c06620"/>
<evidence type="ECO:0000313" key="3">
    <source>
        <dbReference type="Proteomes" id="UP000018550"/>
    </source>
</evidence>
<dbReference type="HOGENOM" id="CLU_1174827_0_0_14"/>
<feature type="chain" id="PRO_5004740409" description="Lipoprotein" evidence="1">
    <location>
        <begin position="22"/>
        <end position="236"/>
    </location>
</feature>
<reference evidence="2 3" key="1">
    <citation type="journal article" date="2014" name="Genome Announc.">
        <title>Complete Genome Sequence of Spiroplasma apis B31T (ATCC 33834), a Bacterium Associated with May Disease of Honeybees (Apis mellifera).</title>
        <authorList>
            <person name="Ku C."/>
            <person name="Lo W.S."/>
            <person name="Chen L.L."/>
            <person name="Kuo C.H."/>
        </authorList>
    </citation>
    <scope>NUCLEOTIDE SEQUENCE [LARGE SCALE GENOMIC DNA]</scope>
    <source>
        <strain evidence="2">B31</strain>
    </source>
</reference>
<dbReference type="NCBIfam" id="NF038029">
    <property type="entry name" value="LP_plasma"/>
    <property type="match status" value="1"/>
</dbReference>
<evidence type="ECO:0008006" key="4">
    <source>
        <dbReference type="Google" id="ProtNLM"/>
    </source>
</evidence>
<gene>
    <name evidence="2" type="ORF">SAPIS_v1c06620</name>
</gene>
<dbReference type="EMBL" id="CP006682">
    <property type="protein sequence ID" value="AHB36507.1"/>
    <property type="molecule type" value="Genomic_DNA"/>
</dbReference>
<accession>V5RIL7</accession>
<dbReference type="RefSeq" id="WP_023789661.1">
    <property type="nucleotide sequence ID" value="NC_022998.1"/>
</dbReference>
<dbReference type="PATRIC" id="fig|1276258.3.peg.675"/>
<protein>
    <recommendedName>
        <fullName evidence="4">Lipoprotein</fullName>
    </recommendedName>
</protein>